<keyword evidence="14" id="KW-1185">Reference proteome</keyword>
<organism evidence="12">
    <name type="scientific">Guillardia theta (strain CCMP2712)</name>
    <name type="common">Cryptophyte</name>
    <dbReference type="NCBI Taxonomy" id="905079"/>
    <lineage>
        <taxon>Eukaryota</taxon>
        <taxon>Cryptophyceae</taxon>
        <taxon>Pyrenomonadales</taxon>
        <taxon>Geminigeraceae</taxon>
        <taxon>Guillardia</taxon>
    </lineage>
</organism>
<sequence length="762" mass="84415">MDGDVSADGSAEFDFRFHDACGGRCQPVTLKIFLNSALMHASPFDCAMQNSTFSISSIPAGRNDVSVVLEDPDLYVCLIDSVKFKRPAIDSSDPAGSQFRDDQFSAMEMENVEAMEEALRGRTTLNDTSCREKIDPSKLTFDTSLSPTAFAGLVTTLHLQIKDKDGRAIRNCVRPGFDVYFDGSVISSAVSFVQSEGLLRICFISLDPQVGVAVDLFGKPLRGSPFVFNLSHVSLATSGCARPGVSKLTSPCLYAPESENFITHDGLDKRLRLPEEEELDETVVWSGGASDSRVSSARRSFTAVESVTVNVFRVSNACVVNRSLVFFEESGETRRTRSPQSKNFFVGSHFWGQWEMDVVRFPVDFVEESYESYVERVGVNQDPESYEDLATDGVQGSGTRTGAVYLIPEGPTTHFGHMLMDVIVPLYVMTTTVGDQRGRKRVVLWPWPGFHCPLKGGRVHSKRFWDLLSAVTSEPQEDVKFLASLEKDGHCYREIVLGQPLDFRVGYWQGFVQRTIPFMEDFVEAITSMKRTLMVKLHAVGASAAAVKASDQHTAIIVSRHERRILNQADLTSLAMGMGLKVQVCNWQDMPIIRQVEVMAGADLLVGVHGVGMWNMVFARKALPIIDILMYCHANASDHWELSQLFKLRHYVWRNPDPDLASCDLTREPNCGVPACGYNPASDAFAFGGGTPNVQLQDTRVDLRAMERLLLHARSYLDWLRLPEAEGAGTLATSCSLEPPLGEEQEVVCAHEISLGDEVYDM</sequence>
<dbReference type="PANTHER" id="PTHR20961:SF148">
    <property type="entry name" value="EGF DOMAIN-SPECIFIC O-LINKED N-ACETYLGLUCOSAMINE TRANSFERASE"/>
    <property type="match status" value="1"/>
</dbReference>
<evidence type="ECO:0000256" key="7">
    <source>
        <dbReference type="ARBA" id="ARBA00040944"/>
    </source>
</evidence>
<evidence type="ECO:0000313" key="14">
    <source>
        <dbReference type="Proteomes" id="UP000011087"/>
    </source>
</evidence>
<dbReference type="Pfam" id="PF04577">
    <property type="entry name" value="Glyco_transf_61"/>
    <property type="match status" value="1"/>
</dbReference>
<dbReference type="RefSeq" id="XP_005841503.1">
    <property type="nucleotide sequence ID" value="XM_005841446.1"/>
</dbReference>
<gene>
    <name evidence="12" type="ORF">GUITHDRAFT_100000</name>
</gene>
<accession>L1K2C0</accession>
<dbReference type="EMBL" id="JH992967">
    <property type="protein sequence ID" value="EKX54523.1"/>
    <property type="molecule type" value="Genomic_DNA"/>
</dbReference>
<dbReference type="GO" id="GO:0097363">
    <property type="term" value="F:protein O-acetylglucosaminyltransferase activity"/>
    <property type="evidence" value="ECO:0007669"/>
    <property type="project" value="UniProtKB-EC"/>
</dbReference>
<name>L1K2C0_GUITC</name>
<dbReference type="PaxDb" id="55529-EKX54523"/>
<proteinExistence type="predicted"/>
<evidence type="ECO:0000313" key="12">
    <source>
        <dbReference type="EMBL" id="EKX54523.1"/>
    </source>
</evidence>
<evidence type="ECO:0000259" key="11">
    <source>
        <dbReference type="Pfam" id="PF04577"/>
    </source>
</evidence>
<evidence type="ECO:0000256" key="8">
    <source>
        <dbReference type="ARBA" id="ARBA00042574"/>
    </source>
</evidence>
<dbReference type="PANTHER" id="PTHR20961">
    <property type="entry name" value="GLYCOSYLTRANSFERASE"/>
    <property type="match status" value="1"/>
</dbReference>
<keyword evidence="6" id="KW-0325">Glycoprotein</keyword>
<evidence type="ECO:0000256" key="5">
    <source>
        <dbReference type="ARBA" id="ARBA00022824"/>
    </source>
</evidence>
<evidence type="ECO:0000256" key="6">
    <source>
        <dbReference type="ARBA" id="ARBA00023180"/>
    </source>
</evidence>
<dbReference type="KEGG" id="gtt:GUITHDRAFT_100000"/>
<dbReference type="EC" id="2.4.1.255" evidence="1"/>
<feature type="domain" description="Glycosyltransferase 61 catalytic" evidence="11">
    <location>
        <begin position="415"/>
        <end position="621"/>
    </location>
</feature>
<reference evidence="12 14" key="1">
    <citation type="journal article" date="2012" name="Nature">
        <title>Algal genomes reveal evolutionary mosaicism and the fate of nucleomorphs.</title>
        <authorList>
            <consortium name="DOE Joint Genome Institute"/>
            <person name="Curtis B.A."/>
            <person name="Tanifuji G."/>
            <person name="Burki F."/>
            <person name="Gruber A."/>
            <person name="Irimia M."/>
            <person name="Maruyama S."/>
            <person name="Arias M.C."/>
            <person name="Ball S.G."/>
            <person name="Gile G.H."/>
            <person name="Hirakawa Y."/>
            <person name="Hopkins J.F."/>
            <person name="Kuo A."/>
            <person name="Rensing S.A."/>
            <person name="Schmutz J."/>
            <person name="Symeonidi A."/>
            <person name="Elias M."/>
            <person name="Eveleigh R.J."/>
            <person name="Herman E.K."/>
            <person name="Klute M.J."/>
            <person name="Nakayama T."/>
            <person name="Obornik M."/>
            <person name="Reyes-Prieto A."/>
            <person name="Armbrust E.V."/>
            <person name="Aves S.J."/>
            <person name="Beiko R.G."/>
            <person name="Coutinho P."/>
            <person name="Dacks J.B."/>
            <person name="Durnford D.G."/>
            <person name="Fast N.M."/>
            <person name="Green B.R."/>
            <person name="Grisdale C.J."/>
            <person name="Hempel F."/>
            <person name="Henrissat B."/>
            <person name="Hoppner M.P."/>
            <person name="Ishida K."/>
            <person name="Kim E."/>
            <person name="Koreny L."/>
            <person name="Kroth P.G."/>
            <person name="Liu Y."/>
            <person name="Malik S.B."/>
            <person name="Maier U.G."/>
            <person name="McRose D."/>
            <person name="Mock T."/>
            <person name="Neilson J.A."/>
            <person name="Onodera N.T."/>
            <person name="Poole A.M."/>
            <person name="Pritham E.J."/>
            <person name="Richards T.A."/>
            <person name="Rocap G."/>
            <person name="Roy S.W."/>
            <person name="Sarai C."/>
            <person name="Schaack S."/>
            <person name="Shirato S."/>
            <person name="Slamovits C.H."/>
            <person name="Spencer D.F."/>
            <person name="Suzuki S."/>
            <person name="Worden A.Z."/>
            <person name="Zauner S."/>
            <person name="Barry K."/>
            <person name="Bell C."/>
            <person name="Bharti A.K."/>
            <person name="Crow J.A."/>
            <person name="Grimwood J."/>
            <person name="Kramer R."/>
            <person name="Lindquist E."/>
            <person name="Lucas S."/>
            <person name="Salamov A."/>
            <person name="McFadden G.I."/>
            <person name="Lane C.E."/>
            <person name="Keeling P.J."/>
            <person name="Gray M.W."/>
            <person name="Grigoriev I.V."/>
            <person name="Archibald J.M."/>
        </authorList>
    </citation>
    <scope>NUCLEOTIDE SEQUENCE</scope>
    <source>
        <strain evidence="12 14">CCMP2712</strain>
    </source>
</reference>
<keyword evidence="3" id="KW-0808">Transferase</keyword>
<dbReference type="InterPro" id="IPR049625">
    <property type="entry name" value="Glyco_transf_61_cat"/>
</dbReference>
<keyword evidence="5" id="KW-0256">Endoplasmic reticulum</keyword>
<reference evidence="13" key="3">
    <citation type="submission" date="2016-03" db="UniProtKB">
        <authorList>
            <consortium name="EnsemblProtists"/>
        </authorList>
    </citation>
    <scope>IDENTIFICATION</scope>
</reference>
<dbReference type="OrthoDB" id="529273at2759"/>
<dbReference type="InterPro" id="IPR007657">
    <property type="entry name" value="Glycosyltransferase_61"/>
</dbReference>
<comment type="catalytic activity">
    <reaction evidence="9">
        <text>L-seryl-[protein] + UDP-N-acetyl-alpha-D-glucosamine = 3-O-(N-acetyl-beta-D-glucosaminyl)-L-seryl-[protein] + UDP + H(+)</text>
        <dbReference type="Rhea" id="RHEA:48904"/>
        <dbReference type="Rhea" id="RHEA-COMP:9863"/>
        <dbReference type="Rhea" id="RHEA-COMP:12251"/>
        <dbReference type="ChEBI" id="CHEBI:15378"/>
        <dbReference type="ChEBI" id="CHEBI:29999"/>
        <dbReference type="ChEBI" id="CHEBI:57705"/>
        <dbReference type="ChEBI" id="CHEBI:58223"/>
        <dbReference type="ChEBI" id="CHEBI:90838"/>
        <dbReference type="EC" id="2.4.1.255"/>
    </reaction>
</comment>
<evidence type="ECO:0000256" key="1">
    <source>
        <dbReference type="ARBA" id="ARBA00011970"/>
    </source>
</evidence>
<dbReference type="GeneID" id="17311044"/>
<evidence type="ECO:0000256" key="4">
    <source>
        <dbReference type="ARBA" id="ARBA00022729"/>
    </source>
</evidence>
<evidence type="ECO:0000256" key="2">
    <source>
        <dbReference type="ARBA" id="ARBA00022676"/>
    </source>
</evidence>
<dbReference type="AlphaFoldDB" id="L1K2C0"/>
<reference evidence="14" key="2">
    <citation type="submission" date="2012-11" db="EMBL/GenBank/DDBJ databases">
        <authorList>
            <person name="Kuo A."/>
            <person name="Curtis B.A."/>
            <person name="Tanifuji G."/>
            <person name="Burki F."/>
            <person name="Gruber A."/>
            <person name="Irimia M."/>
            <person name="Maruyama S."/>
            <person name="Arias M.C."/>
            <person name="Ball S.G."/>
            <person name="Gile G.H."/>
            <person name="Hirakawa Y."/>
            <person name="Hopkins J.F."/>
            <person name="Rensing S.A."/>
            <person name="Schmutz J."/>
            <person name="Symeonidi A."/>
            <person name="Elias M."/>
            <person name="Eveleigh R.J."/>
            <person name="Herman E.K."/>
            <person name="Klute M.J."/>
            <person name="Nakayama T."/>
            <person name="Obornik M."/>
            <person name="Reyes-Prieto A."/>
            <person name="Armbrust E.V."/>
            <person name="Aves S.J."/>
            <person name="Beiko R.G."/>
            <person name="Coutinho P."/>
            <person name="Dacks J.B."/>
            <person name="Durnford D.G."/>
            <person name="Fast N.M."/>
            <person name="Green B.R."/>
            <person name="Grisdale C."/>
            <person name="Hempe F."/>
            <person name="Henrissat B."/>
            <person name="Hoppner M.P."/>
            <person name="Ishida K.-I."/>
            <person name="Kim E."/>
            <person name="Koreny L."/>
            <person name="Kroth P.G."/>
            <person name="Liu Y."/>
            <person name="Malik S.-B."/>
            <person name="Maier U.G."/>
            <person name="McRose D."/>
            <person name="Mock T."/>
            <person name="Neilson J.A."/>
            <person name="Onodera N.T."/>
            <person name="Poole A.M."/>
            <person name="Pritham E.J."/>
            <person name="Richards T.A."/>
            <person name="Rocap G."/>
            <person name="Roy S.W."/>
            <person name="Sarai C."/>
            <person name="Schaack S."/>
            <person name="Shirato S."/>
            <person name="Slamovits C.H."/>
            <person name="Spencer D.F."/>
            <person name="Suzuki S."/>
            <person name="Worden A.Z."/>
            <person name="Zauner S."/>
            <person name="Barry K."/>
            <person name="Bell C."/>
            <person name="Bharti A.K."/>
            <person name="Crow J.A."/>
            <person name="Grimwood J."/>
            <person name="Kramer R."/>
            <person name="Lindquist E."/>
            <person name="Lucas S."/>
            <person name="Salamov A."/>
            <person name="McFadden G.I."/>
            <person name="Lane C.E."/>
            <person name="Keeling P.J."/>
            <person name="Gray M.W."/>
            <person name="Grigoriev I.V."/>
            <person name="Archibald J.M."/>
        </authorList>
    </citation>
    <scope>NUCLEOTIDE SEQUENCE</scope>
    <source>
        <strain evidence="14">CCMP2712</strain>
    </source>
</reference>
<dbReference type="HOGENOM" id="CLU_366183_0_0_1"/>
<keyword evidence="4" id="KW-0732">Signal</keyword>
<evidence type="ECO:0000256" key="10">
    <source>
        <dbReference type="ARBA" id="ARBA00049432"/>
    </source>
</evidence>
<evidence type="ECO:0000313" key="13">
    <source>
        <dbReference type="EnsemblProtists" id="EKX54523"/>
    </source>
</evidence>
<protein>
    <recommendedName>
        <fullName evidence="7">EGF domain-specific O-linked N-acetylglucosamine transferase</fullName>
        <ecNumber evidence="1">2.4.1.255</ecNumber>
    </recommendedName>
    <alternativeName>
        <fullName evidence="8">Extracellular O-linked N-acetylglucosamine transferase</fullName>
    </alternativeName>
</protein>
<keyword evidence="2" id="KW-0328">Glycosyltransferase</keyword>
<dbReference type="EnsemblProtists" id="EKX54523">
    <property type="protein sequence ID" value="EKX54523"/>
    <property type="gene ID" value="GUITHDRAFT_100000"/>
</dbReference>
<evidence type="ECO:0000256" key="3">
    <source>
        <dbReference type="ARBA" id="ARBA00022679"/>
    </source>
</evidence>
<dbReference type="Proteomes" id="UP000011087">
    <property type="component" value="Unassembled WGS sequence"/>
</dbReference>
<comment type="catalytic activity">
    <reaction evidence="10">
        <text>L-threonyl-[protein] + UDP-N-acetyl-alpha-D-glucosamine = 3-O-(N-acetyl-beta-D-glucosaminyl)-L-threonyl-[protein] + UDP + H(+)</text>
        <dbReference type="Rhea" id="RHEA:48908"/>
        <dbReference type="Rhea" id="RHEA-COMP:11060"/>
        <dbReference type="Rhea" id="RHEA-COMP:12252"/>
        <dbReference type="ChEBI" id="CHEBI:15378"/>
        <dbReference type="ChEBI" id="CHEBI:30013"/>
        <dbReference type="ChEBI" id="CHEBI:57705"/>
        <dbReference type="ChEBI" id="CHEBI:58223"/>
        <dbReference type="ChEBI" id="CHEBI:90840"/>
        <dbReference type="EC" id="2.4.1.255"/>
    </reaction>
</comment>
<evidence type="ECO:0000256" key="9">
    <source>
        <dbReference type="ARBA" id="ARBA00048317"/>
    </source>
</evidence>